<keyword evidence="12" id="KW-1185">Reference proteome</keyword>
<dbReference type="PANTHER" id="PTHR43009:SF10">
    <property type="entry name" value="HOMOGENTISATE SOLANESYLTRANSFERASE, CHLOROPLASTIC"/>
    <property type="match status" value="1"/>
</dbReference>
<dbReference type="AlphaFoldDB" id="W9QRD9"/>
<comment type="subcellular location">
    <subcellularLocation>
        <location evidence="1">Plastid</location>
        <location evidence="1">Chloroplast membrane</location>
        <topology evidence="1">Multi-pass membrane protein</topology>
    </subcellularLocation>
</comment>
<dbReference type="eggNOG" id="ENOG502QUHT">
    <property type="taxonomic scope" value="Eukaryota"/>
</dbReference>
<keyword evidence="8 10" id="KW-1133">Transmembrane helix</keyword>
<evidence type="ECO:0000256" key="4">
    <source>
        <dbReference type="ARBA" id="ARBA00022640"/>
    </source>
</evidence>
<name>W9QRD9_9ROSA</name>
<proteinExistence type="inferred from homology"/>
<evidence type="ECO:0000313" key="12">
    <source>
        <dbReference type="Proteomes" id="UP000030645"/>
    </source>
</evidence>
<evidence type="ECO:0000256" key="2">
    <source>
        <dbReference type="ARBA" id="ARBA00005985"/>
    </source>
</evidence>
<sequence>MGLHRKSSRSSETLYGQHKLNSIQARAQVESAGSDSVLVQIHRCGSAFKKFLRPYVILPTSISAICLFARVLLENPQLLKLSLLIKAVPCLIAILLAYAYCVCINDIYDADIDRINKPYLPIPAGEISLKEAWLFAIFDVSFGLMILWLMNADQIITSLYCLTLFIGTIYSAPPTSGVLQNVGIIYAATTSLGLPFWWSPPIVFITIVGTLFYVVIGLAKDLPDVEGDMKHNIQTFAAIFGLKNIAVFCTGMLLVNYIGAVVTVIYMPQARKLDRANYTKVICRFL</sequence>
<evidence type="ECO:0000256" key="10">
    <source>
        <dbReference type="SAM" id="Phobius"/>
    </source>
</evidence>
<organism evidence="11 12">
    <name type="scientific">Morus notabilis</name>
    <dbReference type="NCBI Taxonomy" id="981085"/>
    <lineage>
        <taxon>Eukaryota</taxon>
        <taxon>Viridiplantae</taxon>
        <taxon>Streptophyta</taxon>
        <taxon>Embryophyta</taxon>
        <taxon>Tracheophyta</taxon>
        <taxon>Spermatophyta</taxon>
        <taxon>Magnoliopsida</taxon>
        <taxon>eudicotyledons</taxon>
        <taxon>Gunneridae</taxon>
        <taxon>Pentapetalae</taxon>
        <taxon>rosids</taxon>
        <taxon>fabids</taxon>
        <taxon>Rosales</taxon>
        <taxon>Moraceae</taxon>
        <taxon>Moreae</taxon>
        <taxon>Morus</taxon>
    </lineage>
</organism>
<dbReference type="InterPro" id="IPR044878">
    <property type="entry name" value="UbiA_sf"/>
</dbReference>
<feature type="transmembrane region" description="Helical" evidence="10">
    <location>
        <begin position="129"/>
        <end position="149"/>
    </location>
</feature>
<dbReference type="PANTHER" id="PTHR43009">
    <property type="entry name" value="HOMOGENTISATE SOLANESYLTRANSFERASE, CHLOROPLASTIC"/>
    <property type="match status" value="1"/>
</dbReference>
<keyword evidence="3" id="KW-0150">Chloroplast</keyword>
<reference evidence="12" key="1">
    <citation type="submission" date="2013-01" db="EMBL/GenBank/DDBJ databases">
        <title>Draft Genome Sequence of a Mulberry Tree, Morus notabilis C.K. Schneid.</title>
        <authorList>
            <person name="He N."/>
            <person name="Zhao S."/>
        </authorList>
    </citation>
    <scope>NUCLEOTIDE SEQUENCE</scope>
</reference>
<dbReference type="STRING" id="981085.W9QRD9"/>
<evidence type="ECO:0000256" key="8">
    <source>
        <dbReference type="ARBA" id="ARBA00022989"/>
    </source>
</evidence>
<evidence type="ECO:0000256" key="9">
    <source>
        <dbReference type="ARBA" id="ARBA00023136"/>
    </source>
</evidence>
<evidence type="ECO:0000256" key="5">
    <source>
        <dbReference type="ARBA" id="ARBA00022679"/>
    </source>
</evidence>
<dbReference type="GO" id="GO:0031969">
    <property type="term" value="C:chloroplast membrane"/>
    <property type="evidence" value="ECO:0007669"/>
    <property type="project" value="UniProtKB-SubCell"/>
</dbReference>
<feature type="transmembrane region" description="Helical" evidence="10">
    <location>
        <begin position="184"/>
        <end position="216"/>
    </location>
</feature>
<accession>W9QRD9</accession>
<keyword evidence="4" id="KW-0934">Plastid</keyword>
<keyword evidence="7" id="KW-0809">Transit peptide</keyword>
<protein>
    <submittedName>
        <fullName evidence="11">Homogentisate phytyltransferase 2</fullName>
    </submittedName>
</protein>
<keyword evidence="6 10" id="KW-0812">Transmembrane</keyword>
<evidence type="ECO:0000256" key="1">
    <source>
        <dbReference type="ARBA" id="ARBA00004508"/>
    </source>
</evidence>
<dbReference type="Proteomes" id="UP000030645">
    <property type="component" value="Unassembled WGS sequence"/>
</dbReference>
<evidence type="ECO:0000256" key="6">
    <source>
        <dbReference type="ARBA" id="ARBA00022692"/>
    </source>
</evidence>
<keyword evidence="9 10" id="KW-0472">Membrane</keyword>
<comment type="similarity">
    <text evidence="2">Belongs to the UbiA prenyltransferase family.</text>
</comment>
<evidence type="ECO:0000256" key="3">
    <source>
        <dbReference type="ARBA" id="ARBA00022528"/>
    </source>
</evidence>
<evidence type="ECO:0000256" key="7">
    <source>
        <dbReference type="ARBA" id="ARBA00022946"/>
    </source>
</evidence>
<dbReference type="EMBL" id="KE343687">
    <property type="protein sequence ID" value="EXB38295.1"/>
    <property type="molecule type" value="Genomic_DNA"/>
</dbReference>
<feature type="transmembrane region" description="Helical" evidence="10">
    <location>
        <begin position="85"/>
        <end position="108"/>
    </location>
</feature>
<feature type="transmembrane region" description="Helical" evidence="10">
    <location>
        <begin position="236"/>
        <end position="266"/>
    </location>
</feature>
<dbReference type="Gene3D" id="1.10.357.140">
    <property type="entry name" value="UbiA prenyltransferase"/>
    <property type="match status" value="1"/>
</dbReference>
<dbReference type="InterPro" id="IPR000537">
    <property type="entry name" value="UbiA_prenyltransferase"/>
</dbReference>
<feature type="transmembrane region" description="Helical" evidence="10">
    <location>
        <begin position="55"/>
        <end position="73"/>
    </location>
</feature>
<dbReference type="GO" id="GO:0016765">
    <property type="term" value="F:transferase activity, transferring alkyl or aryl (other than methyl) groups"/>
    <property type="evidence" value="ECO:0007669"/>
    <property type="project" value="InterPro"/>
</dbReference>
<keyword evidence="5 11" id="KW-0808">Transferase</keyword>
<evidence type="ECO:0000313" key="11">
    <source>
        <dbReference type="EMBL" id="EXB38295.1"/>
    </source>
</evidence>
<dbReference type="Pfam" id="PF01040">
    <property type="entry name" value="UbiA"/>
    <property type="match status" value="1"/>
</dbReference>
<gene>
    <name evidence="11" type="ORF">L484_013928</name>
</gene>